<dbReference type="InParanoid" id="A0A068UC15"/>
<dbReference type="AlphaFoldDB" id="A0A068UC15"/>
<feature type="compositionally biased region" description="Polar residues" evidence="1">
    <location>
        <begin position="291"/>
        <end position="300"/>
    </location>
</feature>
<feature type="region of interest" description="Disordered" evidence="1">
    <location>
        <begin position="153"/>
        <end position="346"/>
    </location>
</feature>
<sequence length="346" mass="38476">METLEEISKMPNYFLVEHKKPKQTTNVAEYYEEFEEWRNEMLALKPELSEEYFIDGFNFGLHWNIRMKLKGFRNPPKIMYEAYVRAKIEEAVMEKHDSALDLPKGEQLMRENEVMEAEHNDIITNLKDESVVSHMFDELCQRTPMDFLEENVNGEEQSAEKVQDKSEGNSEYVTEANKGSGHDSNPAEGTHEANQEQGNGNETTQQESGESSNPTEGTKEANQQQSISDNSKADADQNQRNAVGDVLPGGDGAQSTQEEQTENKDAATNNDKSDTSSNMKEGSAYGEGSNDVGNRQNAGSDTVGGTEKSSENSSANQVNEKVEIQKSDAHSETGPEEKINPSNDNG</sequence>
<feature type="compositionally biased region" description="Basic and acidic residues" evidence="1">
    <location>
        <begin position="320"/>
        <end position="339"/>
    </location>
</feature>
<proteinExistence type="predicted"/>
<evidence type="ECO:0000256" key="1">
    <source>
        <dbReference type="SAM" id="MobiDB-lite"/>
    </source>
</evidence>
<dbReference type="Proteomes" id="UP000295252">
    <property type="component" value="Chromosome VII"/>
</dbReference>
<keyword evidence="3" id="KW-1185">Reference proteome</keyword>
<evidence type="ECO:0000313" key="3">
    <source>
        <dbReference type="Proteomes" id="UP000295252"/>
    </source>
</evidence>
<accession>A0A068UC15</accession>
<dbReference type="STRING" id="49390.A0A068UC15"/>
<reference evidence="3" key="1">
    <citation type="journal article" date="2014" name="Science">
        <title>The coffee genome provides insight into the convergent evolution of caffeine biosynthesis.</title>
        <authorList>
            <person name="Denoeud F."/>
            <person name="Carretero-Paulet L."/>
            <person name="Dereeper A."/>
            <person name="Droc G."/>
            <person name="Guyot R."/>
            <person name="Pietrella M."/>
            <person name="Zheng C."/>
            <person name="Alberti A."/>
            <person name="Anthony F."/>
            <person name="Aprea G."/>
            <person name="Aury J.M."/>
            <person name="Bento P."/>
            <person name="Bernard M."/>
            <person name="Bocs S."/>
            <person name="Campa C."/>
            <person name="Cenci A."/>
            <person name="Combes M.C."/>
            <person name="Crouzillat D."/>
            <person name="Da Silva C."/>
            <person name="Daddiego L."/>
            <person name="De Bellis F."/>
            <person name="Dussert S."/>
            <person name="Garsmeur O."/>
            <person name="Gayraud T."/>
            <person name="Guignon V."/>
            <person name="Jahn K."/>
            <person name="Jamilloux V."/>
            <person name="Joet T."/>
            <person name="Labadie K."/>
            <person name="Lan T."/>
            <person name="Leclercq J."/>
            <person name="Lepelley M."/>
            <person name="Leroy T."/>
            <person name="Li L.T."/>
            <person name="Librado P."/>
            <person name="Lopez L."/>
            <person name="Munoz A."/>
            <person name="Noel B."/>
            <person name="Pallavicini A."/>
            <person name="Perrotta G."/>
            <person name="Poncet V."/>
            <person name="Pot D."/>
            <person name="Priyono X."/>
            <person name="Rigoreau M."/>
            <person name="Rouard M."/>
            <person name="Rozas J."/>
            <person name="Tranchant-Dubreuil C."/>
            <person name="VanBuren R."/>
            <person name="Zhang Q."/>
            <person name="Andrade A.C."/>
            <person name="Argout X."/>
            <person name="Bertrand B."/>
            <person name="de Kochko A."/>
            <person name="Graziosi G."/>
            <person name="Henry R.J."/>
            <person name="Jayarama X."/>
            <person name="Ming R."/>
            <person name="Nagai C."/>
            <person name="Rounsley S."/>
            <person name="Sankoff D."/>
            <person name="Giuliano G."/>
            <person name="Albert V.A."/>
            <person name="Wincker P."/>
            <person name="Lashermes P."/>
        </authorList>
    </citation>
    <scope>NUCLEOTIDE SEQUENCE [LARGE SCALE GENOMIC DNA]</scope>
    <source>
        <strain evidence="3">cv. DH200-94</strain>
    </source>
</reference>
<protein>
    <recommendedName>
        <fullName evidence="4">Retrotransposon gag domain-containing protein</fullName>
    </recommendedName>
</protein>
<dbReference type="Gramene" id="CDP05699">
    <property type="protein sequence ID" value="CDP05699"/>
    <property type="gene ID" value="GSCOC_T00020915001"/>
</dbReference>
<dbReference type="PhylomeDB" id="A0A068UC15"/>
<feature type="compositionally biased region" description="Polar residues" evidence="1">
    <location>
        <begin position="266"/>
        <end position="280"/>
    </location>
</feature>
<evidence type="ECO:0008006" key="4">
    <source>
        <dbReference type="Google" id="ProtNLM"/>
    </source>
</evidence>
<feature type="compositionally biased region" description="Basic and acidic residues" evidence="1">
    <location>
        <begin position="158"/>
        <end position="168"/>
    </location>
</feature>
<dbReference type="EMBL" id="HG739102">
    <property type="protein sequence ID" value="CDP05699.1"/>
    <property type="molecule type" value="Genomic_DNA"/>
</dbReference>
<organism evidence="2 3">
    <name type="scientific">Coffea canephora</name>
    <name type="common">Robusta coffee</name>
    <dbReference type="NCBI Taxonomy" id="49390"/>
    <lineage>
        <taxon>Eukaryota</taxon>
        <taxon>Viridiplantae</taxon>
        <taxon>Streptophyta</taxon>
        <taxon>Embryophyta</taxon>
        <taxon>Tracheophyta</taxon>
        <taxon>Spermatophyta</taxon>
        <taxon>Magnoliopsida</taxon>
        <taxon>eudicotyledons</taxon>
        <taxon>Gunneridae</taxon>
        <taxon>Pentapetalae</taxon>
        <taxon>asterids</taxon>
        <taxon>lamiids</taxon>
        <taxon>Gentianales</taxon>
        <taxon>Rubiaceae</taxon>
        <taxon>Ixoroideae</taxon>
        <taxon>Gardenieae complex</taxon>
        <taxon>Bertiereae - Coffeeae clade</taxon>
        <taxon>Coffeeae</taxon>
        <taxon>Coffea</taxon>
    </lineage>
</organism>
<evidence type="ECO:0000313" key="2">
    <source>
        <dbReference type="EMBL" id="CDP05699.1"/>
    </source>
</evidence>
<gene>
    <name evidence="2" type="ORF">GSCOC_T00020915001</name>
</gene>
<name>A0A068UC15_COFCA</name>
<feature type="compositionally biased region" description="Polar residues" evidence="1">
    <location>
        <begin position="195"/>
        <end position="230"/>
    </location>
</feature>